<keyword evidence="1" id="KW-1133">Transmembrane helix</keyword>
<feature type="transmembrane region" description="Helical" evidence="1">
    <location>
        <begin position="510"/>
        <end position="530"/>
    </location>
</feature>
<organism evidence="2 3">
    <name type="scientific">Candidatus Viridilinea halotolerans</name>
    <dbReference type="NCBI Taxonomy" id="2491704"/>
    <lineage>
        <taxon>Bacteria</taxon>
        <taxon>Bacillati</taxon>
        <taxon>Chloroflexota</taxon>
        <taxon>Chloroflexia</taxon>
        <taxon>Chloroflexales</taxon>
        <taxon>Chloroflexineae</taxon>
        <taxon>Oscillochloridaceae</taxon>
        <taxon>Candidatus Viridilinea</taxon>
    </lineage>
</organism>
<gene>
    <name evidence="2" type="ORF">EI684_05925</name>
</gene>
<proteinExistence type="predicted"/>
<feature type="transmembrane region" description="Helical" evidence="1">
    <location>
        <begin position="284"/>
        <end position="304"/>
    </location>
</feature>
<reference evidence="2 3" key="1">
    <citation type="submission" date="2018-12" db="EMBL/GenBank/DDBJ databases">
        <title>Genome Sequence of Candidatus Viridilinea halotolerans isolated from saline sulfide-rich spring.</title>
        <authorList>
            <person name="Grouzdev D.S."/>
            <person name="Burganskaya E.I."/>
            <person name="Krutkina M.S."/>
            <person name="Sukhacheva M.V."/>
            <person name="Gorlenko V.M."/>
        </authorList>
    </citation>
    <scope>NUCLEOTIDE SEQUENCE [LARGE SCALE GENOMIC DNA]</scope>
    <source>
        <strain evidence="2">Chok-6</strain>
    </source>
</reference>
<feature type="transmembrane region" description="Helical" evidence="1">
    <location>
        <begin position="627"/>
        <end position="647"/>
    </location>
</feature>
<sequence>MKQTHILPAALRNEWAALRHPALWLALALLLLVSLMAPQLPLRYAIDVGLSEGYGRDRPYLRDFNDPDFSEHYGGSFRWTTRESHVLLPGVGRRNLIVQLAMLSSSPSVMAMGPATFTLWVHEHFLVEVPVQMEARRVTFLVPPALLEDGSLHLRLRSAIFVPPDDPRLLGVPLGGVTLYAPAALGATPSWSAVGSWLLAALCAWLALRHAFGIGLEAVGKGRQCHSMLRGARWSAGFSRLKPALHRVATDFSDRLLGHPAAIALFILVGLTLLAALINPPRWAFGGQAALVACALAYPLAIVVRWTLPRLMRRVGVPLAAPTLAWLTFIVVVSFALRYGGRLYPESMPGDIDFHYNRFTETLAGLIYLRSLNRGVPFPYPPGPYLLVAPFSLLGLQLPTILQLGAALVDACSAVVIYLIAVRALGQRVALFASGIYLFTAATFMTTWWSFSTHIFTQFLHLLLLAGALTAFHAWQGEDATQRRRWTLGVAVLLCLVFLGHFGFLLNTTLLGLVLACAVWVASWRGAAWARRVRGPLSLAGLAAGSFVALFFYSAYAPLFLEQFSAAREGGLTAVSNREPVSRMAIWNTMWRAGFITHYGLFPLLLMPFGLYLLGRRGRSETGLGPQRALFLFMASSLVAALCFALFPFVSGVSNSPRWLMSIAWVVAVGAALAVAELWQHGRWARLAVVAMASLSLANTAWLWIGPMLWHIRPPEPF</sequence>
<feature type="transmembrane region" description="Helical" evidence="1">
    <location>
        <begin position="596"/>
        <end position="615"/>
    </location>
</feature>
<dbReference type="AlphaFoldDB" id="A0A426U4S8"/>
<evidence type="ECO:0000313" key="2">
    <source>
        <dbReference type="EMBL" id="RRR74938.1"/>
    </source>
</evidence>
<feature type="transmembrane region" description="Helical" evidence="1">
    <location>
        <begin position="455"/>
        <end position="474"/>
    </location>
</feature>
<protein>
    <recommendedName>
        <fullName evidence="4">Glycosyltransferase RgtA/B/C/D-like domain-containing protein</fullName>
    </recommendedName>
</protein>
<dbReference type="EMBL" id="RSAS01000227">
    <property type="protein sequence ID" value="RRR74938.1"/>
    <property type="molecule type" value="Genomic_DNA"/>
</dbReference>
<evidence type="ECO:0000313" key="3">
    <source>
        <dbReference type="Proteomes" id="UP000280307"/>
    </source>
</evidence>
<feature type="transmembrane region" description="Helical" evidence="1">
    <location>
        <begin position="659"/>
        <end position="679"/>
    </location>
</feature>
<feature type="transmembrane region" description="Helical" evidence="1">
    <location>
        <begin position="686"/>
        <end position="705"/>
    </location>
</feature>
<feature type="transmembrane region" description="Helical" evidence="1">
    <location>
        <begin position="537"/>
        <end position="556"/>
    </location>
</feature>
<keyword evidence="1" id="KW-0472">Membrane</keyword>
<feature type="transmembrane region" description="Helical" evidence="1">
    <location>
        <begin position="486"/>
        <end position="504"/>
    </location>
</feature>
<name>A0A426U4S8_9CHLR</name>
<accession>A0A426U4S8</accession>
<dbReference type="Proteomes" id="UP000280307">
    <property type="component" value="Unassembled WGS sequence"/>
</dbReference>
<feature type="transmembrane region" description="Helical" evidence="1">
    <location>
        <begin position="429"/>
        <end position="449"/>
    </location>
</feature>
<feature type="transmembrane region" description="Helical" evidence="1">
    <location>
        <begin position="316"/>
        <end position="337"/>
    </location>
</feature>
<keyword evidence="1" id="KW-0812">Transmembrane</keyword>
<feature type="transmembrane region" description="Helical" evidence="1">
    <location>
        <begin position="401"/>
        <end position="422"/>
    </location>
</feature>
<feature type="transmembrane region" description="Helical" evidence="1">
    <location>
        <begin position="256"/>
        <end position="278"/>
    </location>
</feature>
<comment type="caution">
    <text evidence="2">The sequence shown here is derived from an EMBL/GenBank/DDBJ whole genome shotgun (WGS) entry which is preliminary data.</text>
</comment>
<evidence type="ECO:0008006" key="4">
    <source>
        <dbReference type="Google" id="ProtNLM"/>
    </source>
</evidence>
<evidence type="ECO:0000256" key="1">
    <source>
        <dbReference type="SAM" id="Phobius"/>
    </source>
</evidence>